<evidence type="ECO:0000313" key="7">
    <source>
        <dbReference type="EMBL" id="KAF4119316.1"/>
    </source>
</evidence>
<dbReference type="PANTHER" id="PTHR15549:SF6">
    <property type="entry name" value="MID2 DOMAIN-CONTAINING PROTEIN"/>
    <property type="match status" value="1"/>
</dbReference>
<dbReference type="AlphaFoldDB" id="A0A9P4YLS4"/>
<feature type="region of interest" description="Disordered" evidence="5">
    <location>
        <begin position="226"/>
        <end position="265"/>
    </location>
</feature>
<comment type="caution">
    <text evidence="7">The sequence shown here is derived from an EMBL/GenBank/DDBJ whole genome shotgun (WGS) entry which is preliminary data.</text>
</comment>
<dbReference type="GO" id="GO:0016020">
    <property type="term" value="C:membrane"/>
    <property type="evidence" value="ECO:0007669"/>
    <property type="project" value="UniProtKB-SubCell"/>
</dbReference>
<evidence type="ECO:0000256" key="6">
    <source>
        <dbReference type="SAM" id="Phobius"/>
    </source>
</evidence>
<feature type="region of interest" description="Disordered" evidence="5">
    <location>
        <begin position="116"/>
        <end position="158"/>
    </location>
</feature>
<sequence>MTSTATTALVGWWTADGGPTSAVSLTVNNPWVTSGTIASDCFTDDVDKCTLATTCVGSRLVYQDGSFEDCDDDSRCTSFKIFHSSPSAGPSATNYACRQQWLARTVWVESPVYITTTSTDSSDQDTSSASTPSASAPSSDGSLSDPTSTSSPKPAKSSLSGGAIAGIVVGIVAVVALFIAGALLFRRKRGFNKVAALPSPELPGHSASELTGHDTSELPAGNHVSELPPMGYADRGPYEAPSAGKLEEGVARKGFPIREHRSELE</sequence>
<protein>
    <submittedName>
        <fullName evidence="7">Uncharacterized protein</fullName>
    </submittedName>
</protein>
<keyword evidence="3 6" id="KW-1133">Transmembrane helix</keyword>
<organism evidence="7 8">
    <name type="scientific">Geosmithia morbida</name>
    <dbReference type="NCBI Taxonomy" id="1094350"/>
    <lineage>
        <taxon>Eukaryota</taxon>
        <taxon>Fungi</taxon>
        <taxon>Dikarya</taxon>
        <taxon>Ascomycota</taxon>
        <taxon>Pezizomycotina</taxon>
        <taxon>Sordariomycetes</taxon>
        <taxon>Hypocreomycetidae</taxon>
        <taxon>Hypocreales</taxon>
        <taxon>Bionectriaceae</taxon>
        <taxon>Geosmithia</taxon>
    </lineage>
</organism>
<evidence type="ECO:0000256" key="4">
    <source>
        <dbReference type="ARBA" id="ARBA00023136"/>
    </source>
</evidence>
<keyword evidence="4 6" id="KW-0472">Membrane</keyword>
<dbReference type="InterPro" id="IPR051694">
    <property type="entry name" value="Immunoregulatory_rcpt-like"/>
</dbReference>
<keyword evidence="2 6" id="KW-0812">Transmembrane</keyword>
<keyword evidence="8" id="KW-1185">Reference proteome</keyword>
<gene>
    <name evidence="7" type="ORF">GMORB2_4835</name>
</gene>
<evidence type="ECO:0000256" key="2">
    <source>
        <dbReference type="ARBA" id="ARBA00022692"/>
    </source>
</evidence>
<dbReference type="PANTHER" id="PTHR15549">
    <property type="entry name" value="PAIRED IMMUNOGLOBULIN-LIKE TYPE 2 RECEPTOR"/>
    <property type="match status" value="1"/>
</dbReference>
<evidence type="ECO:0000256" key="3">
    <source>
        <dbReference type="ARBA" id="ARBA00022989"/>
    </source>
</evidence>
<name>A0A9P4YLS4_9HYPO</name>
<dbReference type="RefSeq" id="XP_035317968.1">
    <property type="nucleotide sequence ID" value="XM_035466809.1"/>
</dbReference>
<feature type="compositionally biased region" description="Basic and acidic residues" evidence="5">
    <location>
        <begin position="245"/>
        <end position="265"/>
    </location>
</feature>
<evidence type="ECO:0000313" key="8">
    <source>
        <dbReference type="Proteomes" id="UP000749293"/>
    </source>
</evidence>
<evidence type="ECO:0000256" key="5">
    <source>
        <dbReference type="SAM" id="MobiDB-lite"/>
    </source>
</evidence>
<evidence type="ECO:0000256" key="1">
    <source>
        <dbReference type="ARBA" id="ARBA00004167"/>
    </source>
</evidence>
<dbReference type="EMBL" id="JAANYQ010000027">
    <property type="protein sequence ID" value="KAF4119316.1"/>
    <property type="molecule type" value="Genomic_DNA"/>
</dbReference>
<dbReference type="GeneID" id="55971063"/>
<dbReference type="Proteomes" id="UP000749293">
    <property type="component" value="Unassembled WGS sequence"/>
</dbReference>
<feature type="transmembrane region" description="Helical" evidence="6">
    <location>
        <begin position="163"/>
        <end position="185"/>
    </location>
</feature>
<dbReference type="GO" id="GO:0071944">
    <property type="term" value="C:cell periphery"/>
    <property type="evidence" value="ECO:0007669"/>
    <property type="project" value="UniProtKB-ARBA"/>
</dbReference>
<reference evidence="7" key="1">
    <citation type="submission" date="2020-03" db="EMBL/GenBank/DDBJ databases">
        <title>Site-based positive gene gene selection in Geosmithia morbida across the United States reveals a broad range of putative effectors and factors for local host and environmental adapation.</title>
        <authorList>
            <person name="Onufrak A."/>
            <person name="Murdoch R.W."/>
            <person name="Gazis R."/>
            <person name="Huff M."/>
            <person name="Staton M."/>
            <person name="Klingeman W."/>
            <person name="Hadziabdic D."/>
        </authorList>
    </citation>
    <scope>NUCLEOTIDE SEQUENCE</scope>
    <source>
        <strain evidence="7">1262</strain>
    </source>
</reference>
<comment type="subcellular location">
    <subcellularLocation>
        <location evidence="1">Membrane</location>
        <topology evidence="1">Single-pass membrane protein</topology>
    </subcellularLocation>
</comment>
<accession>A0A9P4YLS4</accession>
<proteinExistence type="predicted"/>